<protein>
    <recommendedName>
        <fullName evidence="3">BssS family protein</fullName>
    </recommendedName>
</protein>
<organism evidence="1 2">
    <name type="scientific">Cedecea colo</name>
    <dbReference type="NCBI Taxonomy" id="2552946"/>
    <lineage>
        <taxon>Bacteria</taxon>
        <taxon>Pseudomonadati</taxon>
        <taxon>Pseudomonadota</taxon>
        <taxon>Gammaproteobacteria</taxon>
        <taxon>Enterobacterales</taxon>
        <taxon>Enterobacteriaceae</taxon>
        <taxon>Cedecea</taxon>
    </lineage>
</organism>
<comment type="caution">
    <text evidence="1">The sequence shown here is derived from an EMBL/GenBank/DDBJ whole genome shotgun (WGS) entry which is preliminary data.</text>
</comment>
<reference evidence="1 2" key="1">
    <citation type="journal article" date="2020" name="Microorganisms">
        <title>Polyphasic Characterisation of Cedecea colo sp. nov., a New Enteric Bacterium Isolated from the Koala Hindgut.</title>
        <authorList>
            <person name="Boath J.M."/>
            <person name="Dakhal S."/>
            <person name="Van T.T.H."/>
            <person name="Moore R.J."/>
            <person name="Dekiwadia C."/>
            <person name="Macreadie I.G."/>
        </authorList>
    </citation>
    <scope>NUCLEOTIDE SEQUENCE [LARGE SCALE GENOMIC DNA]</scope>
    <source>
        <strain evidence="1 2">ZA</strain>
    </source>
</reference>
<gene>
    <name evidence="1" type="ORF">E2L00_17395</name>
</gene>
<dbReference type="EMBL" id="SOYS01000009">
    <property type="protein sequence ID" value="NIY49232.1"/>
    <property type="molecule type" value="Genomic_DNA"/>
</dbReference>
<name>A0ABX0VQK8_9ENTR</name>
<keyword evidence="2" id="KW-1185">Reference proteome</keyword>
<dbReference type="Proteomes" id="UP000697927">
    <property type="component" value="Unassembled WGS sequence"/>
</dbReference>
<dbReference type="Pfam" id="PF13991">
    <property type="entry name" value="BssS"/>
    <property type="match status" value="1"/>
</dbReference>
<proteinExistence type="predicted"/>
<evidence type="ECO:0000313" key="2">
    <source>
        <dbReference type="Proteomes" id="UP000697927"/>
    </source>
</evidence>
<evidence type="ECO:0000313" key="1">
    <source>
        <dbReference type="EMBL" id="NIY49232.1"/>
    </source>
</evidence>
<accession>A0ABX0VQK8</accession>
<dbReference type="RefSeq" id="WP_167613830.1">
    <property type="nucleotide sequence ID" value="NZ_SOYS01000009.1"/>
</dbReference>
<evidence type="ECO:0008006" key="3">
    <source>
        <dbReference type="Google" id="ProtNLM"/>
    </source>
</evidence>
<dbReference type="InterPro" id="IPR025730">
    <property type="entry name" value="Biofilm_BssS"/>
</dbReference>
<sequence>MNSDRVFPAFPVTDWQIGPARENASLVIKFGYSTSPYGNNASTFDSQFFALTPEKARSLIHDLELYAKECESISAKEAIL</sequence>